<dbReference type="InterPro" id="IPR046670">
    <property type="entry name" value="DUF6540"/>
</dbReference>
<keyword evidence="2" id="KW-1185">Reference proteome</keyword>
<dbReference type="EMBL" id="MDDG01000001">
    <property type="protein sequence ID" value="OQE45878.1"/>
    <property type="molecule type" value="Genomic_DNA"/>
</dbReference>
<reference evidence="2" key="1">
    <citation type="journal article" date="2017" name="Nat. Microbiol.">
        <title>Global analysis of biosynthetic gene clusters reveals vast potential of secondary metabolite production in Penicillium species.</title>
        <authorList>
            <person name="Nielsen J.C."/>
            <person name="Grijseels S."/>
            <person name="Prigent S."/>
            <person name="Ji B."/>
            <person name="Dainat J."/>
            <person name="Nielsen K.F."/>
            <person name="Frisvad J.C."/>
            <person name="Workman M."/>
            <person name="Nielsen J."/>
        </authorList>
    </citation>
    <scope>NUCLEOTIDE SEQUENCE [LARGE SCALE GENOMIC DNA]</scope>
    <source>
        <strain evidence="2">IBT 31321</strain>
    </source>
</reference>
<dbReference type="AlphaFoldDB" id="A0A1V6V5L8"/>
<organism evidence="1 2">
    <name type="scientific">Penicillium coprophilum</name>
    <dbReference type="NCBI Taxonomy" id="36646"/>
    <lineage>
        <taxon>Eukaryota</taxon>
        <taxon>Fungi</taxon>
        <taxon>Dikarya</taxon>
        <taxon>Ascomycota</taxon>
        <taxon>Pezizomycotina</taxon>
        <taxon>Eurotiomycetes</taxon>
        <taxon>Eurotiomycetidae</taxon>
        <taxon>Eurotiales</taxon>
        <taxon>Aspergillaceae</taxon>
        <taxon>Penicillium</taxon>
    </lineage>
</organism>
<gene>
    <name evidence="1" type="ORF">PENCOP_c001G08013</name>
</gene>
<dbReference type="Pfam" id="PF20174">
    <property type="entry name" value="DUF6540"/>
    <property type="match status" value="1"/>
</dbReference>
<evidence type="ECO:0000313" key="2">
    <source>
        <dbReference type="Proteomes" id="UP000191500"/>
    </source>
</evidence>
<protein>
    <submittedName>
        <fullName evidence="1">Uncharacterized protein</fullName>
    </submittedName>
</protein>
<proteinExistence type="predicted"/>
<name>A0A1V6V5L8_9EURO</name>
<dbReference type="Proteomes" id="UP000191500">
    <property type="component" value="Unassembled WGS sequence"/>
</dbReference>
<sequence>MSDFPPPGTPIKTRGFREVCEVDGRTFFKKKGAQEWTEDTSNPDELKPPVENPHLYLYLVQAKQAPGEPNHWALFLADENEPDYGYIHQVTGDAADMKYEPSAAKINVMDAGLGLCANVYTLAVVSQEQARAARLVKEAADSEPPPRAENHKALTENCQGWTVRVIEKLVEEKIVMPQKLEVVRSLMQEV</sequence>
<accession>A0A1V6V5L8</accession>
<comment type="caution">
    <text evidence="1">The sequence shown here is derived from an EMBL/GenBank/DDBJ whole genome shotgun (WGS) entry which is preliminary data.</text>
</comment>
<evidence type="ECO:0000313" key="1">
    <source>
        <dbReference type="EMBL" id="OQE45878.1"/>
    </source>
</evidence>